<proteinExistence type="predicted"/>
<name>A0ACB7ZU87_9AGAM</name>
<sequence length="138" mass="14742">MGGINTLLPVVIVTVESGALYACGVLALMIAYVSGSNGQYPASDGVTPLVGIVFSLIILQIHFHVGSNNSPESSNIVTGGASFSHWRFQHGTQGDVEADNERTLQYSMQPMKVHITEEREMSTTDNELDIAKGGDLFA</sequence>
<dbReference type="EMBL" id="MU268364">
    <property type="protein sequence ID" value="KAH7904780.1"/>
    <property type="molecule type" value="Genomic_DNA"/>
</dbReference>
<evidence type="ECO:0000313" key="1">
    <source>
        <dbReference type="EMBL" id="KAH7904780.1"/>
    </source>
</evidence>
<reference evidence="1" key="1">
    <citation type="journal article" date="2021" name="New Phytol.">
        <title>Evolutionary innovations through gain and loss of genes in the ectomycorrhizal Boletales.</title>
        <authorList>
            <person name="Wu G."/>
            <person name="Miyauchi S."/>
            <person name="Morin E."/>
            <person name="Kuo A."/>
            <person name="Drula E."/>
            <person name="Varga T."/>
            <person name="Kohler A."/>
            <person name="Feng B."/>
            <person name="Cao Y."/>
            <person name="Lipzen A."/>
            <person name="Daum C."/>
            <person name="Hundley H."/>
            <person name="Pangilinan J."/>
            <person name="Johnson J."/>
            <person name="Barry K."/>
            <person name="LaButti K."/>
            <person name="Ng V."/>
            <person name="Ahrendt S."/>
            <person name="Min B."/>
            <person name="Choi I.G."/>
            <person name="Park H."/>
            <person name="Plett J.M."/>
            <person name="Magnuson J."/>
            <person name="Spatafora J.W."/>
            <person name="Nagy L.G."/>
            <person name="Henrissat B."/>
            <person name="Grigoriev I.V."/>
            <person name="Yang Z.L."/>
            <person name="Xu J."/>
            <person name="Martin F.M."/>
        </authorList>
    </citation>
    <scope>NUCLEOTIDE SEQUENCE</scope>
    <source>
        <strain evidence="1">ATCC 28755</strain>
    </source>
</reference>
<protein>
    <submittedName>
        <fullName evidence="1">Uncharacterized protein</fullName>
    </submittedName>
</protein>
<organism evidence="1 2">
    <name type="scientific">Hygrophoropsis aurantiaca</name>
    <dbReference type="NCBI Taxonomy" id="72124"/>
    <lineage>
        <taxon>Eukaryota</taxon>
        <taxon>Fungi</taxon>
        <taxon>Dikarya</taxon>
        <taxon>Basidiomycota</taxon>
        <taxon>Agaricomycotina</taxon>
        <taxon>Agaricomycetes</taxon>
        <taxon>Agaricomycetidae</taxon>
        <taxon>Boletales</taxon>
        <taxon>Coniophorineae</taxon>
        <taxon>Hygrophoropsidaceae</taxon>
        <taxon>Hygrophoropsis</taxon>
    </lineage>
</organism>
<accession>A0ACB7ZU87</accession>
<dbReference type="Proteomes" id="UP000790377">
    <property type="component" value="Unassembled WGS sequence"/>
</dbReference>
<evidence type="ECO:0000313" key="2">
    <source>
        <dbReference type="Proteomes" id="UP000790377"/>
    </source>
</evidence>
<keyword evidence="2" id="KW-1185">Reference proteome</keyword>
<gene>
    <name evidence="1" type="ORF">BJ138DRAFT_1165963</name>
</gene>
<comment type="caution">
    <text evidence="1">The sequence shown here is derived from an EMBL/GenBank/DDBJ whole genome shotgun (WGS) entry which is preliminary data.</text>
</comment>